<proteinExistence type="predicted"/>
<keyword evidence="2" id="KW-1185">Reference proteome</keyword>
<evidence type="ECO:0000313" key="2">
    <source>
        <dbReference type="Proteomes" id="UP000019062"/>
    </source>
</evidence>
<sequence length="123" mass="13817">MKNIEYDKKVNPIIKPLYFLGICIVIGGCMAGEKTTGNSNEQRIIVENDDSGFVQSTYGPLLNEEEVIEYLGIDGPTLYTLTSNDGSDYKGLPYLQVDEIKYYPKERLDKWLKDLGSLTIIGN</sequence>
<reference evidence="1 2" key="1">
    <citation type="journal article" date="2014" name="BMC Genomics">
        <title>Genomic comparison of sporeforming bacilli isolated from milk.</title>
        <authorList>
            <person name="Moreno Switt A.I."/>
            <person name="Andrus A.D."/>
            <person name="Ranieri M.L."/>
            <person name="Orsi R.H."/>
            <person name="Ivy R."/>
            <person name="den Bakker H.C."/>
            <person name="Martin N.H."/>
            <person name="Wiedmann M."/>
            <person name="Boor K.J."/>
        </authorList>
    </citation>
    <scope>NUCLEOTIDE SEQUENCE [LARGE SCALE GENOMIC DNA]</scope>
    <source>
        <strain evidence="1 2">FSL R5-213</strain>
    </source>
</reference>
<dbReference type="Proteomes" id="UP000019062">
    <property type="component" value="Unassembled WGS sequence"/>
</dbReference>
<dbReference type="RefSeq" id="WP_038182134.1">
    <property type="nucleotide sequence ID" value="NZ_ASQA01000013.1"/>
</dbReference>
<dbReference type="PROSITE" id="PS51257">
    <property type="entry name" value="PROKAR_LIPOPROTEIN"/>
    <property type="match status" value="1"/>
</dbReference>
<accession>W4F126</accession>
<protein>
    <submittedName>
        <fullName evidence="1">Uncharacterized protein</fullName>
    </submittedName>
</protein>
<name>W4F126_9BACL</name>
<dbReference type="AlphaFoldDB" id="W4F126"/>
<organism evidence="1 2">
    <name type="scientific">Viridibacillus arenosi FSL R5-213</name>
    <dbReference type="NCBI Taxonomy" id="1227360"/>
    <lineage>
        <taxon>Bacteria</taxon>
        <taxon>Bacillati</taxon>
        <taxon>Bacillota</taxon>
        <taxon>Bacilli</taxon>
        <taxon>Bacillales</taxon>
        <taxon>Caryophanaceae</taxon>
        <taxon>Viridibacillus</taxon>
    </lineage>
</organism>
<gene>
    <name evidence="1" type="ORF">C176_07537</name>
</gene>
<dbReference type="EMBL" id="ASQA01000013">
    <property type="protein sequence ID" value="ETT86548.1"/>
    <property type="molecule type" value="Genomic_DNA"/>
</dbReference>
<comment type="caution">
    <text evidence="1">The sequence shown here is derived from an EMBL/GenBank/DDBJ whole genome shotgun (WGS) entry which is preliminary data.</text>
</comment>
<evidence type="ECO:0000313" key="1">
    <source>
        <dbReference type="EMBL" id="ETT86548.1"/>
    </source>
</evidence>